<proteinExistence type="predicted"/>
<dbReference type="EMBL" id="LC064302">
    <property type="protein sequence ID" value="BAR94609.1"/>
    <property type="molecule type" value="Genomic_DNA"/>
</dbReference>
<dbReference type="OrthoDB" id="20236at10239"/>
<dbReference type="Proteomes" id="UP000203732">
    <property type="component" value="Segment"/>
</dbReference>
<organism evidence="1 2">
    <name type="scientific">Pseudomonas phage KPP21</name>
    <dbReference type="NCBI Taxonomy" id="1678082"/>
    <lineage>
        <taxon>Viruses</taxon>
        <taxon>Duplodnaviria</taxon>
        <taxon>Heunggongvirae</taxon>
        <taxon>Uroviricota</taxon>
        <taxon>Caudoviricetes</taxon>
        <taxon>Schitoviridae</taxon>
        <taxon>Migulavirinae</taxon>
        <taxon>Luzseptimavirus</taxon>
        <taxon>Luzseptimavirus KPP21</taxon>
    </lineage>
</organism>
<reference evidence="1 2" key="1">
    <citation type="submission" date="2015-07" db="EMBL/GenBank/DDBJ databases">
        <title>Characterization of Pseudomonas aeruginosa phage KPP21 belonging to family Podoviridae genus N4-like viruses, isolated in Japan.</title>
        <authorList>
            <person name="Shigehisa R."/>
            <person name="Uchiyama J."/>
            <person name="Kato S."/>
            <person name="Takemura-Uchiyama I."/>
            <person name="Ujihara T."/>
            <person name="Sakaguchi Y."/>
            <person name="Okamoto N."/>
            <person name="Shimakura H."/>
            <person name="Daibata M."/>
            <person name="Sakaguchi M."/>
            <person name="Matsuzaki S."/>
        </authorList>
    </citation>
    <scope>NUCLEOTIDE SEQUENCE [LARGE SCALE GENOMIC DNA]</scope>
</reference>
<dbReference type="RefSeq" id="YP_009218999.1">
    <property type="nucleotide sequence ID" value="NC_029017.1"/>
</dbReference>
<evidence type="ECO:0000313" key="2">
    <source>
        <dbReference type="Proteomes" id="UP000203732"/>
    </source>
</evidence>
<name>A0A0H5BI75_BPK21</name>
<evidence type="ECO:0000313" key="1">
    <source>
        <dbReference type="EMBL" id="BAR94609.1"/>
    </source>
</evidence>
<organismHost>
    <name type="scientific">Pseudomonas aeruginosa</name>
    <dbReference type="NCBI Taxonomy" id="287"/>
</organismHost>
<dbReference type="GeneID" id="26645266"/>
<sequence length="100" mass="11826">MTTFTLENQLFLISVMPTKGKLEGYRICLTLIKGKERQMLIHEQMFGRREDAMHVRSLITARRVLNLDHWVWVAKSNFFGDELAHKPTARFRTKPIYLSF</sequence>
<dbReference type="KEGG" id="vg:26645266"/>
<keyword evidence="2" id="KW-1185">Reference proteome</keyword>
<accession>A0A0H5BI75</accession>
<protein>
    <submittedName>
        <fullName evidence="1">Uncharacterized protein</fullName>
    </submittedName>
</protein>